<sequence length="266" mass="29048">MSEQLIEIMSRWLTTGQISDDEKNLLKNQYLIDIGAVGCKTCGNVWSDIKHHFEYKLKLLNLTPVAKSIRKYIILGGFLMLPGESVVYVNEGQDSEDRKVLTDERAEQILIKHPDYKQLIGINPAWQTRQDAIEAGQESDDEEADETETSGSNEEKAGSETDQKLADLQKAHDTLVDENKKLKEDNRVLKGQLTRTTNELTRLKTAPPVTPAAPVTPAVTPDPANVSTVEVSGEPSATPAGEGSPAESKGSPAADAAQQVIDQSQV</sequence>
<dbReference type="Proteomes" id="UP000436006">
    <property type="component" value="Unassembled WGS sequence"/>
</dbReference>
<evidence type="ECO:0000313" key="2">
    <source>
        <dbReference type="EMBL" id="MVM34228.1"/>
    </source>
</evidence>
<evidence type="ECO:0000256" key="1">
    <source>
        <dbReference type="SAM" id="MobiDB-lite"/>
    </source>
</evidence>
<feature type="compositionally biased region" description="Acidic residues" evidence="1">
    <location>
        <begin position="137"/>
        <end position="148"/>
    </location>
</feature>
<feature type="region of interest" description="Disordered" evidence="1">
    <location>
        <begin position="187"/>
        <end position="266"/>
    </location>
</feature>
<organism evidence="2 3">
    <name type="scientific">Spirosoma arboris</name>
    <dbReference type="NCBI Taxonomy" id="2682092"/>
    <lineage>
        <taxon>Bacteria</taxon>
        <taxon>Pseudomonadati</taxon>
        <taxon>Bacteroidota</taxon>
        <taxon>Cytophagia</taxon>
        <taxon>Cytophagales</taxon>
        <taxon>Cytophagaceae</taxon>
        <taxon>Spirosoma</taxon>
    </lineage>
</organism>
<gene>
    <name evidence="2" type="ORF">GO755_29630</name>
</gene>
<proteinExistence type="predicted"/>
<dbReference type="AlphaFoldDB" id="A0A7K1SKF1"/>
<accession>A0A7K1SKF1</accession>
<evidence type="ECO:0000313" key="3">
    <source>
        <dbReference type="Proteomes" id="UP000436006"/>
    </source>
</evidence>
<feature type="compositionally biased region" description="Low complexity" evidence="1">
    <location>
        <begin position="212"/>
        <end position="224"/>
    </location>
</feature>
<keyword evidence="3" id="KW-1185">Reference proteome</keyword>
<feature type="region of interest" description="Disordered" evidence="1">
    <location>
        <begin position="132"/>
        <end position="163"/>
    </location>
</feature>
<dbReference type="EMBL" id="WPIN01000015">
    <property type="protein sequence ID" value="MVM34228.1"/>
    <property type="molecule type" value="Genomic_DNA"/>
</dbReference>
<dbReference type="RefSeq" id="WP_157589056.1">
    <property type="nucleotide sequence ID" value="NZ_WPIN01000015.1"/>
</dbReference>
<name>A0A7K1SKF1_9BACT</name>
<comment type="caution">
    <text evidence="2">The sequence shown here is derived from an EMBL/GenBank/DDBJ whole genome shotgun (WGS) entry which is preliminary data.</text>
</comment>
<feature type="compositionally biased region" description="Basic and acidic residues" evidence="1">
    <location>
        <begin position="153"/>
        <end position="163"/>
    </location>
</feature>
<protein>
    <submittedName>
        <fullName evidence="2">Uncharacterized protein</fullName>
    </submittedName>
</protein>
<reference evidence="2 3" key="1">
    <citation type="submission" date="2019-12" db="EMBL/GenBank/DDBJ databases">
        <title>Spirosoma sp. HMF4905 genome sequencing and assembly.</title>
        <authorList>
            <person name="Kang H."/>
            <person name="Cha I."/>
            <person name="Kim H."/>
            <person name="Joh K."/>
        </authorList>
    </citation>
    <scope>NUCLEOTIDE SEQUENCE [LARGE SCALE GENOMIC DNA]</scope>
    <source>
        <strain evidence="2 3">HMF4905</strain>
    </source>
</reference>